<dbReference type="STRING" id="1423351.A0A074RKC6"/>
<sequence length="666" mass="75082">MAASNNWLYQPSSEPKPETSKQHWIHDSGHSQTCIPKPAVRHNDIYYVPETRTTIRRGIKLGSGGFGHVFSAIQSDTQRVVALKQCRASLKLKRPLLQHEARVLKILSGHPNIPEIYAYGRIEHFELLSMQLLHRSLRDVVQEDGPLSVKKVANLAHQMMDVLQHVHSHGLVHRDIKPDNIMLQDPDSWTLCLIDFGLARPSPSSRVLTKPITDENSKSTSDEPARVFGTLPFASLNAHEKDSQLAFRDDLESLAYTLLWLLRGVLPWSHYAKCGTRIGRIKQVFAQKKRHNGATLAIELPAEFGELVDYARSSSLDEKPEYAGWKKRLKQVECNAGHETPVSECRAAQTPAVPPEPPVEAGQIVLVKLDPSITAEGHTMREGHESSFIPDPIIDSPEWSTAYRPAVIVKVEWDKWAKKHCFFAIAISRESDLGEGAATQAISIATAGSAISLMSSMVHTEPGWPLDGSYFYVFRQPVKFYCLPSQERVHSMWKITQSDCDTLLNALTPPPDSPTLSRLQEDLKSPETDIRHDARMVEREEVYKLYAQVHPLALTHLEDNSIDWFSRRAWFDECVKVARYRGLNIGIWWTGAWFPAVYQPEEGDLTDSYSELDYSMWEAQSERRKSITLAINNEDMGDASGIVSGLTVIIALEQDPESGEVYHGWF</sequence>
<dbReference type="InterPro" id="IPR017441">
    <property type="entry name" value="Protein_kinase_ATP_BS"/>
</dbReference>
<dbReference type="Gene3D" id="1.10.510.10">
    <property type="entry name" value="Transferase(Phosphotransferase) domain 1"/>
    <property type="match status" value="1"/>
</dbReference>
<dbReference type="Proteomes" id="UP000027456">
    <property type="component" value="Unassembled WGS sequence"/>
</dbReference>
<dbReference type="InterPro" id="IPR050235">
    <property type="entry name" value="CK1_Ser-Thr_kinase"/>
</dbReference>
<dbReference type="InterPro" id="IPR000719">
    <property type="entry name" value="Prot_kinase_dom"/>
</dbReference>
<dbReference type="HOGENOM" id="CLU_026874_0_0_1"/>
<dbReference type="PROSITE" id="PS50011">
    <property type="entry name" value="PROTEIN_KINASE_DOM"/>
    <property type="match status" value="1"/>
</dbReference>
<accession>A0A074RKC6</accession>
<feature type="compositionally biased region" description="Polar residues" evidence="5">
    <location>
        <begin position="1"/>
        <end position="13"/>
    </location>
</feature>
<evidence type="ECO:0000256" key="3">
    <source>
        <dbReference type="ARBA" id="ARBA00022840"/>
    </source>
</evidence>
<dbReference type="InterPro" id="IPR008271">
    <property type="entry name" value="Ser/Thr_kinase_AS"/>
</dbReference>
<keyword evidence="8" id="KW-1185">Reference proteome</keyword>
<dbReference type="EMBL" id="AZST01001487">
    <property type="protein sequence ID" value="KEP45800.1"/>
    <property type="molecule type" value="Genomic_DNA"/>
</dbReference>
<evidence type="ECO:0000259" key="6">
    <source>
        <dbReference type="PROSITE" id="PS50011"/>
    </source>
</evidence>
<keyword evidence="2 4" id="KW-0547">Nucleotide-binding</keyword>
<organism evidence="7 8">
    <name type="scientific">Rhizoctonia solani 123E</name>
    <dbReference type="NCBI Taxonomy" id="1423351"/>
    <lineage>
        <taxon>Eukaryota</taxon>
        <taxon>Fungi</taxon>
        <taxon>Dikarya</taxon>
        <taxon>Basidiomycota</taxon>
        <taxon>Agaricomycotina</taxon>
        <taxon>Agaricomycetes</taxon>
        <taxon>Cantharellales</taxon>
        <taxon>Ceratobasidiaceae</taxon>
        <taxon>Rhizoctonia</taxon>
    </lineage>
</organism>
<evidence type="ECO:0000313" key="7">
    <source>
        <dbReference type="EMBL" id="KEP45800.1"/>
    </source>
</evidence>
<keyword evidence="7" id="KW-0808">Transferase</keyword>
<evidence type="ECO:0000256" key="4">
    <source>
        <dbReference type="PROSITE-ProRule" id="PRU10141"/>
    </source>
</evidence>
<evidence type="ECO:0000256" key="2">
    <source>
        <dbReference type="ARBA" id="ARBA00022741"/>
    </source>
</evidence>
<reference evidence="7 8" key="1">
    <citation type="submission" date="2013-12" db="EMBL/GenBank/DDBJ databases">
        <authorList>
            <person name="Cubeta M."/>
            <person name="Pakala S."/>
            <person name="Fedorova N."/>
            <person name="Thomas E."/>
            <person name="Dean R."/>
            <person name="Jabaji S."/>
            <person name="Neate S."/>
            <person name="Toda T."/>
            <person name="Tavantzis S."/>
            <person name="Vilgalys R."/>
            <person name="Bharathan N."/>
            <person name="Pakala S."/>
            <person name="Losada L.S."/>
            <person name="Zafar N."/>
            <person name="Nierman W."/>
        </authorList>
    </citation>
    <scope>NUCLEOTIDE SEQUENCE [LARGE SCALE GENOMIC DNA]</scope>
    <source>
        <strain evidence="7 8">123E</strain>
    </source>
</reference>
<dbReference type="InterPro" id="IPR011009">
    <property type="entry name" value="Kinase-like_dom_sf"/>
</dbReference>
<dbReference type="SUPFAM" id="SSF56112">
    <property type="entry name" value="Protein kinase-like (PK-like)"/>
    <property type="match status" value="1"/>
</dbReference>
<protein>
    <recommendedName>
        <fullName evidence="1">non-specific serine/threonine protein kinase</fullName>
        <ecNumber evidence="1">2.7.11.1</ecNumber>
    </recommendedName>
</protein>
<keyword evidence="7" id="KW-0418">Kinase</keyword>
<proteinExistence type="predicted"/>
<feature type="domain" description="Protein kinase" evidence="6">
    <location>
        <begin position="55"/>
        <end position="341"/>
    </location>
</feature>
<feature type="binding site" evidence="4">
    <location>
        <position position="84"/>
    </location>
    <ligand>
        <name>ATP</name>
        <dbReference type="ChEBI" id="CHEBI:30616"/>
    </ligand>
</feature>
<dbReference type="EC" id="2.7.11.1" evidence="1"/>
<dbReference type="SMART" id="SM00220">
    <property type="entry name" value="S_TKc"/>
    <property type="match status" value="1"/>
</dbReference>
<evidence type="ECO:0000256" key="1">
    <source>
        <dbReference type="ARBA" id="ARBA00012513"/>
    </source>
</evidence>
<dbReference type="GO" id="GO:0004674">
    <property type="term" value="F:protein serine/threonine kinase activity"/>
    <property type="evidence" value="ECO:0007669"/>
    <property type="project" value="UniProtKB-EC"/>
</dbReference>
<dbReference type="AlphaFoldDB" id="A0A074RKC6"/>
<dbReference type="GO" id="GO:0005524">
    <property type="term" value="F:ATP binding"/>
    <property type="evidence" value="ECO:0007669"/>
    <property type="project" value="UniProtKB-UniRule"/>
</dbReference>
<dbReference type="Pfam" id="PF00069">
    <property type="entry name" value="Pkinase"/>
    <property type="match status" value="1"/>
</dbReference>
<name>A0A074RKC6_9AGAM</name>
<evidence type="ECO:0000256" key="5">
    <source>
        <dbReference type="SAM" id="MobiDB-lite"/>
    </source>
</evidence>
<gene>
    <name evidence="7" type="ORF">V565_240390</name>
</gene>
<feature type="region of interest" description="Disordered" evidence="5">
    <location>
        <begin position="1"/>
        <end position="22"/>
    </location>
</feature>
<evidence type="ECO:0000313" key="8">
    <source>
        <dbReference type="Proteomes" id="UP000027456"/>
    </source>
</evidence>
<comment type="caution">
    <text evidence="7">The sequence shown here is derived from an EMBL/GenBank/DDBJ whole genome shotgun (WGS) entry which is preliminary data.</text>
</comment>
<dbReference type="PROSITE" id="PS00108">
    <property type="entry name" value="PROTEIN_KINASE_ST"/>
    <property type="match status" value="1"/>
</dbReference>
<keyword evidence="3 4" id="KW-0067">ATP-binding</keyword>
<dbReference type="PANTHER" id="PTHR11909">
    <property type="entry name" value="CASEIN KINASE-RELATED"/>
    <property type="match status" value="1"/>
</dbReference>
<dbReference type="OrthoDB" id="5579860at2759"/>
<dbReference type="PROSITE" id="PS00107">
    <property type="entry name" value="PROTEIN_KINASE_ATP"/>
    <property type="match status" value="1"/>
</dbReference>